<sequence>MEVTMWEVPVACVNCKQPMEAVEAEVSPQGYVRHKDCGEATMNLVTLLRISEAPQ</sequence>
<evidence type="ECO:0000313" key="1">
    <source>
        <dbReference type="EMBL" id="KKL05788.1"/>
    </source>
</evidence>
<protein>
    <submittedName>
        <fullName evidence="1">Uncharacterized protein</fullName>
    </submittedName>
</protein>
<gene>
    <name evidence="1" type="ORF">LCGC14_2602540</name>
</gene>
<accession>A0A0F9D127</accession>
<proteinExistence type="predicted"/>
<comment type="caution">
    <text evidence="1">The sequence shown here is derived from an EMBL/GenBank/DDBJ whole genome shotgun (WGS) entry which is preliminary data.</text>
</comment>
<organism evidence="1">
    <name type="scientific">marine sediment metagenome</name>
    <dbReference type="NCBI Taxonomy" id="412755"/>
    <lineage>
        <taxon>unclassified sequences</taxon>
        <taxon>metagenomes</taxon>
        <taxon>ecological metagenomes</taxon>
    </lineage>
</organism>
<dbReference type="EMBL" id="LAZR01043975">
    <property type="protein sequence ID" value="KKL05788.1"/>
    <property type="molecule type" value="Genomic_DNA"/>
</dbReference>
<reference evidence="1" key="1">
    <citation type="journal article" date="2015" name="Nature">
        <title>Complex archaea that bridge the gap between prokaryotes and eukaryotes.</title>
        <authorList>
            <person name="Spang A."/>
            <person name="Saw J.H."/>
            <person name="Jorgensen S.L."/>
            <person name="Zaremba-Niedzwiedzka K."/>
            <person name="Martijn J."/>
            <person name="Lind A.E."/>
            <person name="van Eijk R."/>
            <person name="Schleper C."/>
            <person name="Guy L."/>
            <person name="Ettema T.J."/>
        </authorList>
    </citation>
    <scope>NUCLEOTIDE SEQUENCE</scope>
</reference>
<name>A0A0F9D127_9ZZZZ</name>
<dbReference type="AlphaFoldDB" id="A0A0F9D127"/>